<dbReference type="PIRSF" id="PIRSF031982">
    <property type="entry name" value="UCP031982_abhydr"/>
    <property type="match status" value="1"/>
</dbReference>
<reference evidence="4" key="1">
    <citation type="journal article" date="2010" name="PLoS ONE">
        <title>The Arthrobacter arilaitensis Re117 genome sequence reveals its genetic adaptation to the surface of cheese.</title>
        <authorList>
            <person name="Monnet C."/>
            <person name="Loux V."/>
            <person name="Gibrat J.F."/>
            <person name="Spinnler E."/>
            <person name="Barbe V."/>
            <person name="Vacherie B."/>
            <person name="Gavory F."/>
            <person name="Gourbeyre E."/>
            <person name="Siguier P."/>
            <person name="Chandler M."/>
            <person name="Elleuch R."/>
            <person name="Irlinger F."/>
            <person name="Vallaeys T."/>
        </authorList>
    </citation>
    <scope>NUCLEOTIDE SEQUENCE</scope>
    <source>
        <strain evidence="4">DSM 16368 / CIP 108037 / IAM 15318 / JCM 13566 / Re117</strain>
    </source>
</reference>
<feature type="domain" description="Peptidase S9 prolyl oligopeptidase catalytic" evidence="2">
    <location>
        <begin position="54"/>
        <end position="133"/>
    </location>
</feature>
<evidence type="ECO:0000259" key="2">
    <source>
        <dbReference type="Pfam" id="PF00326"/>
    </source>
</evidence>
<dbReference type="Gene3D" id="3.40.50.1820">
    <property type="entry name" value="alpha/beta hydrolase"/>
    <property type="match status" value="1"/>
</dbReference>
<dbReference type="PANTHER" id="PTHR22946">
    <property type="entry name" value="DIENELACTONE HYDROLASE DOMAIN-CONTAINING PROTEIN-RELATED"/>
    <property type="match status" value="1"/>
</dbReference>
<organism evidence="3 4">
    <name type="scientific">Glutamicibacter arilaitensis (strain DSM 16368 / CIP 108037 / IAM 15318 / JCM 13566 / NCIMB 14258 / Re117)</name>
    <name type="common">Arthrobacter arilaitensis</name>
    <dbReference type="NCBI Taxonomy" id="861360"/>
    <lineage>
        <taxon>Bacteria</taxon>
        <taxon>Bacillati</taxon>
        <taxon>Actinomycetota</taxon>
        <taxon>Actinomycetes</taxon>
        <taxon>Micrococcales</taxon>
        <taxon>Micrococcaceae</taxon>
        <taxon>Glutamicibacter</taxon>
    </lineage>
</organism>
<dbReference type="InterPro" id="IPR016986">
    <property type="entry name" value="UCP031982_abhydr"/>
</dbReference>
<dbReference type="SUPFAM" id="SSF53474">
    <property type="entry name" value="alpha/beta-Hydrolases"/>
    <property type="match status" value="1"/>
</dbReference>
<name>A0ABP1U172_GLUAR</name>
<keyword evidence="4" id="KW-1185">Reference proteome</keyword>
<reference evidence="4" key="2">
    <citation type="submission" date="2010-07" db="EMBL/GenBank/DDBJ databases">
        <title>Complete genome sequence of Arthrobacter arilaitensis (strain DSM 16368 / CIP 108037 / JCM 13566 / Re117).</title>
        <authorList>
            <person name="Genoscope."/>
        </authorList>
    </citation>
    <scope>NUCLEOTIDE SEQUENCE [LARGE SCALE GENOMIC DNA]</scope>
    <source>
        <strain evidence="4">DSM 16368 / CIP 108037 / IAM 15318 / JCM 13566 / Re117</strain>
    </source>
</reference>
<dbReference type="Pfam" id="PF00326">
    <property type="entry name" value="Peptidase_S9"/>
    <property type="match status" value="1"/>
</dbReference>
<evidence type="ECO:0000313" key="4">
    <source>
        <dbReference type="Proteomes" id="UP000006878"/>
    </source>
</evidence>
<dbReference type="GeneID" id="303184507"/>
<proteinExistence type="inferred from homology"/>
<comment type="similarity">
    <text evidence="1">Belongs to the AB hydrolase superfamily.</text>
</comment>
<dbReference type="InterPro" id="IPR050261">
    <property type="entry name" value="FrsA_esterase"/>
</dbReference>
<dbReference type="InterPro" id="IPR001375">
    <property type="entry name" value="Peptidase_S9_cat"/>
</dbReference>
<dbReference type="InterPro" id="IPR029058">
    <property type="entry name" value="AB_hydrolase_fold"/>
</dbReference>
<gene>
    <name evidence="3" type="ordered locus">AARI_08990</name>
</gene>
<evidence type="ECO:0000256" key="1">
    <source>
        <dbReference type="ARBA" id="ARBA00008645"/>
    </source>
</evidence>
<accession>A0ABP1U172</accession>
<evidence type="ECO:0000313" key="3">
    <source>
        <dbReference type="EMBL" id="CBT75119.1"/>
    </source>
</evidence>
<sequence length="287" mass="31264">MSPETVQLRDRSRPSWSTPAQHRLLQARIWPTNGPTPAPVVVLSHGTGGAGEDLDWLAKPLNDAGFLVASVDHPGNSYNDEYLVEGFSFAWERARDISLLLDYLVAEHDIDVDRIGAAGFSFGGYTVAALLGGRIDVDIMGAMFRGLIPAPEVPEFPDLIKALRSKYSDAELTSLAESGARSMSDTRVRVGILLAPAIGRLLLPRSLQQISVPVLVRWGDDDSNTPPEDNAHLYRDLIPHAHGESLGSDVGHYVFLGDREDATGVRPHVAAETVEFFTSHLSVRHTD</sequence>
<dbReference type="RefSeq" id="WP_013348263.1">
    <property type="nucleotide sequence ID" value="NC_014550.1"/>
</dbReference>
<dbReference type="Proteomes" id="UP000006878">
    <property type="component" value="Chromosome"/>
</dbReference>
<protein>
    <recommendedName>
        <fullName evidence="2">Peptidase S9 prolyl oligopeptidase catalytic domain-containing protein</fullName>
    </recommendedName>
</protein>
<dbReference type="EMBL" id="FQ311875">
    <property type="protein sequence ID" value="CBT75119.1"/>
    <property type="molecule type" value="Genomic_DNA"/>
</dbReference>